<protein>
    <recommendedName>
        <fullName evidence="2">histidine kinase</fullName>
        <ecNumber evidence="2">2.7.13.3</ecNumber>
    </recommendedName>
</protein>
<comment type="catalytic activity">
    <reaction evidence="1">
        <text>ATP + protein L-histidine = ADP + protein N-phospho-L-histidine.</text>
        <dbReference type="EC" id="2.7.13.3"/>
    </reaction>
</comment>
<feature type="domain" description="Histidine kinase" evidence="7">
    <location>
        <begin position="13"/>
        <end position="227"/>
    </location>
</feature>
<sequence length="373" mass="39755">MANNPNKNDEMALLAHDLRTPLSAMRLTAELIGTEALSEQQSERLQLLIRSIDALSETAGALIQVSGNSSFWLNLHEVVSDTADLFRVAADVKGLALVVDLPPIEASLGLAQAGALRRVVTALLDNAVKYTDAGQISILLKQVPGSRLTPVMVRLCIADTGPGIDPAERRRLFKPYVRGRVGEARGAGSGLGLWGASQLVSELGGKLRLVSPKSGGCRFEIELPIDQAAEAEAEVLKADPESVPNGEAHVLIVDDNGTNRRLLSALLESFSITCDQAPGGPEALKMMADTIYDAVLLDLHMPVMDGLETAEKIRALGNGSDVPLIAVTAALETVGDDQLQKAGFVEALAKPLSPARLFEAMEHARQFHLARRS</sequence>
<dbReference type="SMART" id="SM00387">
    <property type="entry name" value="HATPase_c"/>
    <property type="match status" value="1"/>
</dbReference>
<name>A0ABU8TQE5_9HYPH</name>
<dbReference type="InterPro" id="IPR036097">
    <property type="entry name" value="HisK_dim/P_sf"/>
</dbReference>
<dbReference type="SUPFAM" id="SSF52172">
    <property type="entry name" value="CheY-like"/>
    <property type="match status" value="1"/>
</dbReference>
<dbReference type="InterPro" id="IPR003594">
    <property type="entry name" value="HATPase_dom"/>
</dbReference>
<evidence type="ECO:0000313" key="9">
    <source>
        <dbReference type="EMBL" id="MEJ8476392.1"/>
    </source>
</evidence>
<keyword evidence="10" id="KW-1185">Reference proteome</keyword>
<dbReference type="InterPro" id="IPR001789">
    <property type="entry name" value="Sig_transdc_resp-reg_receiver"/>
</dbReference>
<evidence type="ECO:0000256" key="4">
    <source>
        <dbReference type="ARBA" id="ARBA00022679"/>
    </source>
</evidence>
<dbReference type="InterPro" id="IPR036890">
    <property type="entry name" value="HATPase_C_sf"/>
</dbReference>
<dbReference type="RefSeq" id="WP_340276897.1">
    <property type="nucleotide sequence ID" value="NZ_JBAKIA010000018.1"/>
</dbReference>
<dbReference type="Gene3D" id="1.10.287.130">
    <property type="match status" value="1"/>
</dbReference>
<reference evidence="9 10" key="1">
    <citation type="submission" date="2024-02" db="EMBL/GenBank/DDBJ databases">
        <title>Roseibium algae sp. nov., isolated from marine alga (Grateloupia sp.), showing potential in myo-inositol conversion.</title>
        <authorList>
            <person name="Wang Y."/>
        </authorList>
    </citation>
    <scope>NUCLEOTIDE SEQUENCE [LARGE SCALE GENOMIC DNA]</scope>
    <source>
        <strain evidence="9 10">H3510</strain>
    </source>
</reference>
<dbReference type="PROSITE" id="PS50109">
    <property type="entry name" value="HIS_KIN"/>
    <property type="match status" value="1"/>
</dbReference>
<dbReference type="CDD" id="cd00082">
    <property type="entry name" value="HisKA"/>
    <property type="match status" value="1"/>
</dbReference>
<organism evidence="9 10">
    <name type="scientific">Roseibium algae</name>
    <dbReference type="NCBI Taxonomy" id="3123038"/>
    <lineage>
        <taxon>Bacteria</taxon>
        <taxon>Pseudomonadati</taxon>
        <taxon>Pseudomonadota</taxon>
        <taxon>Alphaproteobacteria</taxon>
        <taxon>Hyphomicrobiales</taxon>
        <taxon>Stappiaceae</taxon>
        <taxon>Roseibium</taxon>
    </lineage>
</organism>
<dbReference type="GO" id="GO:0004673">
    <property type="term" value="F:protein histidine kinase activity"/>
    <property type="evidence" value="ECO:0007669"/>
    <property type="project" value="UniProtKB-EC"/>
</dbReference>
<evidence type="ECO:0000256" key="1">
    <source>
        <dbReference type="ARBA" id="ARBA00000085"/>
    </source>
</evidence>
<evidence type="ECO:0000256" key="5">
    <source>
        <dbReference type="ARBA" id="ARBA00022777"/>
    </source>
</evidence>
<dbReference type="CDD" id="cd17546">
    <property type="entry name" value="REC_hyHK_CKI1_RcsC-like"/>
    <property type="match status" value="1"/>
</dbReference>
<accession>A0ABU8TQE5</accession>
<feature type="modified residue" description="4-aspartylphosphate" evidence="6">
    <location>
        <position position="298"/>
    </location>
</feature>
<evidence type="ECO:0000259" key="7">
    <source>
        <dbReference type="PROSITE" id="PS50109"/>
    </source>
</evidence>
<evidence type="ECO:0000256" key="3">
    <source>
        <dbReference type="ARBA" id="ARBA00022553"/>
    </source>
</evidence>
<dbReference type="Pfam" id="PF00072">
    <property type="entry name" value="Response_reg"/>
    <property type="match status" value="1"/>
</dbReference>
<evidence type="ECO:0000256" key="6">
    <source>
        <dbReference type="PROSITE-ProRule" id="PRU00169"/>
    </source>
</evidence>
<dbReference type="SUPFAM" id="SSF55874">
    <property type="entry name" value="ATPase domain of HSP90 chaperone/DNA topoisomerase II/histidine kinase"/>
    <property type="match status" value="1"/>
</dbReference>
<dbReference type="SUPFAM" id="SSF47384">
    <property type="entry name" value="Homodimeric domain of signal transducing histidine kinase"/>
    <property type="match status" value="1"/>
</dbReference>
<dbReference type="Pfam" id="PF02518">
    <property type="entry name" value="HATPase_c"/>
    <property type="match status" value="1"/>
</dbReference>
<dbReference type="Gene3D" id="3.30.565.10">
    <property type="entry name" value="Histidine kinase-like ATPase, C-terminal domain"/>
    <property type="match status" value="1"/>
</dbReference>
<dbReference type="SMART" id="SM00388">
    <property type="entry name" value="HisKA"/>
    <property type="match status" value="1"/>
</dbReference>
<gene>
    <name evidence="9" type="ORF">V6575_20065</name>
</gene>
<dbReference type="PANTHER" id="PTHR43047:SF72">
    <property type="entry name" value="OSMOSENSING HISTIDINE PROTEIN KINASE SLN1"/>
    <property type="match status" value="1"/>
</dbReference>
<dbReference type="PRINTS" id="PR00344">
    <property type="entry name" value="BCTRLSENSOR"/>
</dbReference>
<comment type="caution">
    <text evidence="9">The sequence shown here is derived from an EMBL/GenBank/DDBJ whole genome shotgun (WGS) entry which is preliminary data.</text>
</comment>
<keyword evidence="3 6" id="KW-0597">Phosphoprotein</keyword>
<dbReference type="PANTHER" id="PTHR43047">
    <property type="entry name" value="TWO-COMPONENT HISTIDINE PROTEIN KINASE"/>
    <property type="match status" value="1"/>
</dbReference>
<dbReference type="EC" id="2.7.13.3" evidence="2"/>
<dbReference type="Gene3D" id="3.40.50.2300">
    <property type="match status" value="1"/>
</dbReference>
<proteinExistence type="predicted"/>
<dbReference type="EMBL" id="JBAKIA010000018">
    <property type="protein sequence ID" value="MEJ8476392.1"/>
    <property type="molecule type" value="Genomic_DNA"/>
</dbReference>
<dbReference type="Pfam" id="PF00512">
    <property type="entry name" value="HisKA"/>
    <property type="match status" value="1"/>
</dbReference>
<evidence type="ECO:0000259" key="8">
    <source>
        <dbReference type="PROSITE" id="PS50110"/>
    </source>
</evidence>
<dbReference type="InterPro" id="IPR004358">
    <property type="entry name" value="Sig_transdc_His_kin-like_C"/>
</dbReference>
<evidence type="ECO:0000256" key="2">
    <source>
        <dbReference type="ARBA" id="ARBA00012438"/>
    </source>
</evidence>
<feature type="domain" description="Response regulatory" evidence="8">
    <location>
        <begin position="249"/>
        <end position="365"/>
    </location>
</feature>
<dbReference type="InterPro" id="IPR005467">
    <property type="entry name" value="His_kinase_dom"/>
</dbReference>
<keyword evidence="4 9" id="KW-0808">Transferase</keyword>
<dbReference type="Proteomes" id="UP001385499">
    <property type="component" value="Unassembled WGS sequence"/>
</dbReference>
<keyword evidence="5 9" id="KW-0418">Kinase</keyword>
<dbReference type="InterPro" id="IPR011006">
    <property type="entry name" value="CheY-like_superfamily"/>
</dbReference>
<evidence type="ECO:0000313" key="10">
    <source>
        <dbReference type="Proteomes" id="UP001385499"/>
    </source>
</evidence>
<dbReference type="SMART" id="SM00448">
    <property type="entry name" value="REC"/>
    <property type="match status" value="1"/>
</dbReference>
<dbReference type="PROSITE" id="PS50110">
    <property type="entry name" value="RESPONSE_REGULATORY"/>
    <property type="match status" value="1"/>
</dbReference>
<dbReference type="InterPro" id="IPR003661">
    <property type="entry name" value="HisK_dim/P_dom"/>
</dbReference>